<evidence type="ECO:0000313" key="1">
    <source>
        <dbReference type="EMBL" id="SFR32916.1"/>
    </source>
</evidence>
<gene>
    <name evidence="1" type="ORF">SAMN04490243_0578</name>
</gene>
<dbReference type="AlphaFoldDB" id="A0A1I6FSN0"/>
<name>A0A1I6FSN0_9FLAO</name>
<proteinExistence type="predicted"/>
<accession>A0A1I6FSN0</accession>
<protein>
    <submittedName>
        <fullName evidence="1">Uncharacterized protein</fullName>
    </submittedName>
</protein>
<evidence type="ECO:0000313" key="2">
    <source>
        <dbReference type="Proteomes" id="UP000199534"/>
    </source>
</evidence>
<organism evidence="1 2">
    <name type="scientific">Robiginitalea myxolifaciens</name>
    <dbReference type="NCBI Taxonomy" id="400055"/>
    <lineage>
        <taxon>Bacteria</taxon>
        <taxon>Pseudomonadati</taxon>
        <taxon>Bacteroidota</taxon>
        <taxon>Flavobacteriia</taxon>
        <taxon>Flavobacteriales</taxon>
        <taxon>Flavobacteriaceae</taxon>
        <taxon>Robiginitalea</taxon>
    </lineage>
</organism>
<dbReference type="EMBL" id="FOYQ01000001">
    <property type="protein sequence ID" value="SFR32916.1"/>
    <property type="molecule type" value="Genomic_DNA"/>
</dbReference>
<dbReference type="Proteomes" id="UP000199534">
    <property type="component" value="Unassembled WGS sequence"/>
</dbReference>
<keyword evidence="2" id="KW-1185">Reference proteome</keyword>
<reference evidence="1 2" key="1">
    <citation type="submission" date="2016-10" db="EMBL/GenBank/DDBJ databases">
        <authorList>
            <person name="de Groot N.N."/>
        </authorList>
    </citation>
    <scope>NUCLEOTIDE SEQUENCE [LARGE SCALE GENOMIC DNA]</scope>
    <source>
        <strain evidence="1 2">DSM 21019</strain>
    </source>
</reference>
<sequence>MWTNPDALWLIKSSIYKLDEILFIKDMSDLSKEQKRQLFVDFIRFINAIEFPNEFDEPKRIHLLSLDERMVMAATYYLQDYDGEGFSIIIEEVDNDTVNLKIHEPYTDDFFEKDNIVVRNGILEKYKNFDVDDTYLSVGLIEIVDNIPVVRPNKILKIPLKSISFYEKKNE</sequence>